<feature type="compositionally biased region" description="Low complexity" evidence="1">
    <location>
        <begin position="275"/>
        <end position="285"/>
    </location>
</feature>
<dbReference type="Proteomes" id="UP000277928">
    <property type="component" value="Unassembled WGS sequence"/>
</dbReference>
<feature type="transmembrane region" description="Helical" evidence="2">
    <location>
        <begin position="185"/>
        <end position="209"/>
    </location>
</feature>
<evidence type="ECO:0000256" key="1">
    <source>
        <dbReference type="SAM" id="MobiDB-lite"/>
    </source>
</evidence>
<evidence type="ECO:0000313" key="4">
    <source>
        <dbReference type="EMBL" id="VDM92198.1"/>
    </source>
</evidence>
<evidence type="ECO:0000256" key="3">
    <source>
        <dbReference type="SAM" id="SignalP"/>
    </source>
</evidence>
<protein>
    <recommendedName>
        <fullName evidence="6">ZP domain-containing protein</fullName>
    </recommendedName>
</protein>
<sequence>MDWNLQLLTVLITVPSYVANPTAPKQYFVNVTPTCERQSMKLILTFDGGDWPEGRFEDWIVVGTNNRAECRLRGNGELQYVIELAVFNDPCETQMPSAGVFQNQIRIGKNPAIILLGDRTYIIRCTYGLPEISQLNNPIVNPSFKAVTLADFPTNSMTNGSFDAIGGIVEGEETTDKDDNTLISWPILLSIIVGLFAILLILTFAFACFRWKVENEPRNFRSQNVRSNDITISKFGISDLWWNDKNVVKLNKLQHAQITNDRSTATVRSTVHMNSSLSSNSSIGSVQNAQNTSARTSSQQHSTTTDSGVAATEDLPQCYSEWRSRTLLDLSNKRLNNNADLKRCASLRTDEGAVAENQLLQVPSITEIYRSAEVAFGDGDASSQSTLEGISYMPNYYDSAPTIDQLIQCIGKIRGIGSRKLTEQEFGRWRRLVTSNATFRDALVKARGIKQIEAVCLASNYKKLFAKEKWNSIIRCIIEQQQCNAPENQFIKRNNSQRRDLVSSSLNVYIGDVGSNDR</sequence>
<keyword evidence="2" id="KW-0812">Transmembrane</keyword>
<keyword evidence="2" id="KW-0472">Membrane</keyword>
<feature type="chain" id="PRO_5018203446" description="ZP domain-containing protein" evidence="3">
    <location>
        <begin position="20"/>
        <end position="518"/>
    </location>
</feature>
<name>A0A3P7LXV3_LITSI</name>
<organism evidence="4 5">
    <name type="scientific">Litomosoides sigmodontis</name>
    <name type="common">Filarial nematode worm</name>
    <dbReference type="NCBI Taxonomy" id="42156"/>
    <lineage>
        <taxon>Eukaryota</taxon>
        <taxon>Metazoa</taxon>
        <taxon>Ecdysozoa</taxon>
        <taxon>Nematoda</taxon>
        <taxon>Chromadorea</taxon>
        <taxon>Rhabditida</taxon>
        <taxon>Spirurina</taxon>
        <taxon>Spiruromorpha</taxon>
        <taxon>Filarioidea</taxon>
        <taxon>Onchocercidae</taxon>
        <taxon>Litomosoides</taxon>
    </lineage>
</organism>
<keyword evidence="3" id="KW-0732">Signal</keyword>
<keyword evidence="2" id="KW-1133">Transmembrane helix</keyword>
<gene>
    <name evidence="4" type="ORF">NLS_LOCUS9679</name>
</gene>
<evidence type="ECO:0000313" key="5">
    <source>
        <dbReference type="Proteomes" id="UP000277928"/>
    </source>
</evidence>
<keyword evidence="5" id="KW-1185">Reference proteome</keyword>
<feature type="compositionally biased region" description="Low complexity" evidence="1">
    <location>
        <begin position="292"/>
        <end position="307"/>
    </location>
</feature>
<dbReference type="STRING" id="42156.A0A3P7LXV3"/>
<dbReference type="OMA" id="AYTSEIH"/>
<proteinExistence type="predicted"/>
<reference evidence="4 5" key="1">
    <citation type="submission" date="2018-08" db="EMBL/GenBank/DDBJ databases">
        <authorList>
            <person name="Laetsch R D."/>
            <person name="Stevens L."/>
            <person name="Kumar S."/>
            <person name="Blaxter L. M."/>
        </authorList>
    </citation>
    <scope>NUCLEOTIDE SEQUENCE [LARGE SCALE GENOMIC DNA]</scope>
</reference>
<dbReference type="EMBL" id="UYRX01001809">
    <property type="protein sequence ID" value="VDM92198.1"/>
    <property type="molecule type" value="Genomic_DNA"/>
</dbReference>
<accession>A0A3P7LXV3</accession>
<evidence type="ECO:0008006" key="6">
    <source>
        <dbReference type="Google" id="ProtNLM"/>
    </source>
</evidence>
<evidence type="ECO:0000256" key="2">
    <source>
        <dbReference type="SAM" id="Phobius"/>
    </source>
</evidence>
<dbReference type="AlphaFoldDB" id="A0A3P7LXV3"/>
<feature type="region of interest" description="Disordered" evidence="1">
    <location>
        <begin position="275"/>
        <end position="310"/>
    </location>
</feature>
<feature type="signal peptide" evidence="3">
    <location>
        <begin position="1"/>
        <end position="19"/>
    </location>
</feature>
<dbReference type="OrthoDB" id="5810112at2759"/>